<protein>
    <recommendedName>
        <fullName evidence="7">TF-B3 domain-containing protein</fullName>
    </recommendedName>
</protein>
<dbReference type="SUPFAM" id="SSF101936">
    <property type="entry name" value="DNA-binding pseudobarrel domain"/>
    <property type="match status" value="1"/>
</dbReference>
<feature type="domain" description="TF-B3" evidence="7">
    <location>
        <begin position="1"/>
        <end position="57"/>
    </location>
</feature>
<evidence type="ECO:0000256" key="1">
    <source>
        <dbReference type="ARBA" id="ARBA00004123"/>
    </source>
</evidence>
<dbReference type="InterPro" id="IPR015300">
    <property type="entry name" value="DNA-bd_pseudobarrel_sf"/>
</dbReference>
<dbReference type="Gene3D" id="2.40.330.10">
    <property type="entry name" value="DNA-binding pseudobarrel domain"/>
    <property type="match status" value="1"/>
</dbReference>
<sequence>MLSLERRGSKYRRKSNYFICDGDWQQFVVHHQLELGDILLFFLIDKSTFHVLAYNQKCYSNFSGSPLFEELSSSSEEKQDTSRNAKRVKTEPKESSEEEEVERKEENGSKEDQAQCGELKQQRSIL</sequence>
<dbReference type="EMBL" id="JACEIK010009428">
    <property type="protein sequence ID" value="MCE3052310.1"/>
    <property type="molecule type" value="Genomic_DNA"/>
</dbReference>
<accession>A0ABS8WS12</accession>
<evidence type="ECO:0000259" key="7">
    <source>
        <dbReference type="PROSITE" id="PS50863"/>
    </source>
</evidence>
<dbReference type="InterPro" id="IPR003340">
    <property type="entry name" value="B3_DNA-bd"/>
</dbReference>
<comment type="caution">
    <text evidence="8">The sequence shown here is derived from an EMBL/GenBank/DDBJ whole genome shotgun (WGS) entry which is preliminary data.</text>
</comment>
<evidence type="ECO:0000313" key="8">
    <source>
        <dbReference type="EMBL" id="MCE3052310.1"/>
    </source>
</evidence>
<keyword evidence="5" id="KW-0539">Nucleus</keyword>
<feature type="region of interest" description="Disordered" evidence="6">
    <location>
        <begin position="73"/>
        <end position="126"/>
    </location>
</feature>
<comment type="subcellular location">
    <subcellularLocation>
        <location evidence="1">Nucleus</location>
    </subcellularLocation>
</comment>
<keyword evidence="9" id="KW-1185">Reference proteome</keyword>
<evidence type="ECO:0000256" key="4">
    <source>
        <dbReference type="ARBA" id="ARBA00023163"/>
    </source>
</evidence>
<feature type="compositionally biased region" description="Basic and acidic residues" evidence="6">
    <location>
        <begin position="75"/>
        <end position="113"/>
    </location>
</feature>
<reference evidence="8 9" key="1">
    <citation type="journal article" date="2021" name="BMC Genomics">
        <title>Datura genome reveals duplications of psychoactive alkaloid biosynthetic genes and high mutation rate following tissue culture.</title>
        <authorList>
            <person name="Rajewski A."/>
            <person name="Carter-House D."/>
            <person name="Stajich J."/>
            <person name="Litt A."/>
        </authorList>
    </citation>
    <scope>NUCLEOTIDE SEQUENCE [LARGE SCALE GENOMIC DNA]</scope>
    <source>
        <strain evidence="8">AR-01</strain>
    </source>
</reference>
<dbReference type="PROSITE" id="PS50863">
    <property type="entry name" value="B3"/>
    <property type="match status" value="1"/>
</dbReference>
<evidence type="ECO:0000256" key="3">
    <source>
        <dbReference type="ARBA" id="ARBA00023125"/>
    </source>
</evidence>
<evidence type="ECO:0000256" key="6">
    <source>
        <dbReference type="SAM" id="MobiDB-lite"/>
    </source>
</evidence>
<gene>
    <name evidence="8" type="ORF">HAX54_052193</name>
</gene>
<dbReference type="Proteomes" id="UP000823775">
    <property type="component" value="Unassembled WGS sequence"/>
</dbReference>
<evidence type="ECO:0000313" key="9">
    <source>
        <dbReference type="Proteomes" id="UP000823775"/>
    </source>
</evidence>
<keyword evidence="4" id="KW-0804">Transcription</keyword>
<evidence type="ECO:0000256" key="2">
    <source>
        <dbReference type="ARBA" id="ARBA00023015"/>
    </source>
</evidence>
<organism evidence="8 9">
    <name type="scientific">Datura stramonium</name>
    <name type="common">Jimsonweed</name>
    <name type="synonym">Common thornapple</name>
    <dbReference type="NCBI Taxonomy" id="4076"/>
    <lineage>
        <taxon>Eukaryota</taxon>
        <taxon>Viridiplantae</taxon>
        <taxon>Streptophyta</taxon>
        <taxon>Embryophyta</taxon>
        <taxon>Tracheophyta</taxon>
        <taxon>Spermatophyta</taxon>
        <taxon>Magnoliopsida</taxon>
        <taxon>eudicotyledons</taxon>
        <taxon>Gunneridae</taxon>
        <taxon>Pentapetalae</taxon>
        <taxon>asterids</taxon>
        <taxon>lamiids</taxon>
        <taxon>Solanales</taxon>
        <taxon>Solanaceae</taxon>
        <taxon>Solanoideae</taxon>
        <taxon>Datureae</taxon>
        <taxon>Datura</taxon>
    </lineage>
</organism>
<evidence type="ECO:0000256" key="5">
    <source>
        <dbReference type="ARBA" id="ARBA00023242"/>
    </source>
</evidence>
<name>A0ABS8WS12_DATST</name>
<proteinExistence type="predicted"/>
<keyword evidence="2" id="KW-0805">Transcription regulation</keyword>
<keyword evidence="3" id="KW-0238">DNA-binding</keyword>